<dbReference type="InterPro" id="IPR003599">
    <property type="entry name" value="Ig_sub"/>
</dbReference>
<dbReference type="InterPro" id="IPR013106">
    <property type="entry name" value="Ig_V-set"/>
</dbReference>
<dbReference type="Pfam" id="PF07686">
    <property type="entry name" value="V-set"/>
    <property type="match status" value="1"/>
</dbReference>
<dbReference type="InterPro" id="IPR036179">
    <property type="entry name" value="Ig-like_dom_sf"/>
</dbReference>
<dbReference type="InterPro" id="IPR013783">
    <property type="entry name" value="Ig-like_fold"/>
</dbReference>
<dbReference type="InterPro" id="IPR007110">
    <property type="entry name" value="Ig-like_dom"/>
</dbReference>
<dbReference type="InterPro" id="IPR050199">
    <property type="entry name" value="IgHV"/>
</dbReference>
<evidence type="ECO:0000256" key="2">
    <source>
        <dbReference type="ARBA" id="ARBA00023130"/>
    </source>
</evidence>
<keyword evidence="2" id="KW-1064">Adaptive immunity</keyword>
<name>A0A1A6H041_NEOLE</name>
<dbReference type="GO" id="GO:0019814">
    <property type="term" value="C:immunoglobulin complex"/>
    <property type="evidence" value="ECO:0007669"/>
    <property type="project" value="UniProtKB-KW"/>
</dbReference>
<keyword evidence="7" id="KW-1185">Reference proteome</keyword>
<sequence>MELRLSWVFLVVLLKGFSVFSSVQCEVQLVESEGGLVQPGGSLKLSCETSGFTFSAAWMNWVHQAPGKGWNGLHKLETKVSISIMHILWGVCERQIHHLKRGFQKQRLPANEQLKSPRPRIRCSYRSQGPSLSLTCTVTGYSISSGYWWSWIRQHPEKGLEWMGEIDKDGDTNYNPSLKSRITMTVDTSKNQFFLSLSSVTTEDTAVYYCARSTVMELRYESEHKQIFL</sequence>
<dbReference type="SMART" id="SM00409">
    <property type="entry name" value="IG"/>
    <property type="match status" value="1"/>
</dbReference>
<feature type="domain" description="Ig-like" evidence="5">
    <location>
        <begin position="119"/>
        <end position="210"/>
    </location>
</feature>
<dbReference type="Gene3D" id="2.60.40.10">
    <property type="entry name" value="Immunoglobulins"/>
    <property type="match status" value="2"/>
</dbReference>
<dbReference type="EMBL" id="LZPO01055575">
    <property type="protein sequence ID" value="OBS71746.1"/>
    <property type="molecule type" value="Genomic_DNA"/>
</dbReference>
<dbReference type="PANTHER" id="PTHR23266">
    <property type="entry name" value="IMMUNOGLOBULIN HEAVY CHAIN"/>
    <property type="match status" value="1"/>
</dbReference>
<organism evidence="6 7">
    <name type="scientific">Neotoma lepida</name>
    <name type="common">Desert woodrat</name>
    <dbReference type="NCBI Taxonomy" id="56216"/>
    <lineage>
        <taxon>Eukaryota</taxon>
        <taxon>Metazoa</taxon>
        <taxon>Chordata</taxon>
        <taxon>Craniata</taxon>
        <taxon>Vertebrata</taxon>
        <taxon>Euteleostomi</taxon>
        <taxon>Mammalia</taxon>
        <taxon>Eutheria</taxon>
        <taxon>Euarchontoglires</taxon>
        <taxon>Glires</taxon>
        <taxon>Rodentia</taxon>
        <taxon>Myomorpha</taxon>
        <taxon>Muroidea</taxon>
        <taxon>Cricetidae</taxon>
        <taxon>Neotominae</taxon>
        <taxon>Neotoma</taxon>
    </lineage>
</organism>
<evidence type="ECO:0000259" key="5">
    <source>
        <dbReference type="PROSITE" id="PS50835"/>
    </source>
</evidence>
<accession>A0A1A6H041</accession>
<dbReference type="GO" id="GO:0005576">
    <property type="term" value="C:extracellular region"/>
    <property type="evidence" value="ECO:0007669"/>
    <property type="project" value="UniProtKB-ARBA"/>
</dbReference>
<keyword evidence="4" id="KW-0732">Signal</keyword>
<gene>
    <name evidence="6" type="ORF">A6R68_13676</name>
</gene>
<dbReference type="GO" id="GO:0002250">
    <property type="term" value="P:adaptive immune response"/>
    <property type="evidence" value="ECO:0007669"/>
    <property type="project" value="UniProtKB-KW"/>
</dbReference>
<feature type="signal peptide" evidence="4">
    <location>
        <begin position="1"/>
        <end position="25"/>
    </location>
</feature>
<comment type="caution">
    <text evidence="6">The sequence shown here is derived from an EMBL/GenBank/DDBJ whole genome shotgun (WGS) entry which is preliminary data.</text>
</comment>
<evidence type="ECO:0000313" key="6">
    <source>
        <dbReference type="EMBL" id="OBS71746.1"/>
    </source>
</evidence>
<dbReference type="PROSITE" id="PS50835">
    <property type="entry name" value="IG_LIKE"/>
    <property type="match status" value="1"/>
</dbReference>
<evidence type="ECO:0000256" key="1">
    <source>
        <dbReference type="ARBA" id="ARBA00022859"/>
    </source>
</evidence>
<feature type="chain" id="PRO_5008345999" description="Ig-like domain-containing protein" evidence="4">
    <location>
        <begin position="26"/>
        <end position="229"/>
    </location>
</feature>
<evidence type="ECO:0000256" key="4">
    <source>
        <dbReference type="SAM" id="SignalP"/>
    </source>
</evidence>
<keyword evidence="3" id="KW-1280">Immunoglobulin</keyword>
<evidence type="ECO:0000256" key="3">
    <source>
        <dbReference type="ARBA" id="ARBA00043265"/>
    </source>
</evidence>
<dbReference type="OrthoDB" id="9426090at2759"/>
<dbReference type="SMART" id="SM00406">
    <property type="entry name" value="IGv"/>
    <property type="match status" value="2"/>
</dbReference>
<proteinExistence type="predicted"/>
<evidence type="ECO:0000313" key="7">
    <source>
        <dbReference type="Proteomes" id="UP000092124"/>
    </source>
</evidence>
<reference evidence="6 7" key="1">
    <citation type="submission" date="2016-06" db="EMBL/GenBank/DDBJ databases">
        <title>The Draft Genome Sequence and Annotation of the Desert Woodrat Neotoma lepida.</title>
        <authorList>
            <person name="Campbell M."/>
            <person name="Oakeson K.F."/>
            <person name="Yandell M."/>
            <person name="Halpert J.R."/>
            <person name="Dearing D."/>
        </authorList>
    </citation>
    <scope>NUCLEOTIDE SEQUENCE [LARGE SCALE GENOMIC DNA]</scope>
    <source>
        <strain evidence="6">417</strain>
        <tissue evidence="6">Liver</tissue>
    </source>
</reference>
<protein>
    <recommendedName>
        <fullName evidence="5">Ig-like domain-containing protein</fullName>
    </recommendedName>
</protein>
<dbReference type="Proteomes" id="UP000092124">
    <property type="component" value="Unassembled WGS sequence"/>
</dbReference>
<keyword evidence="1" id="KW-0391">Immunity</keyword>
<dbReference type="STRING" id="56216.A0A1A6H041"/>
<dbReference type="SUPFAM" id="SSF48726">
    <property type="entry name" value="Immunoglobulin"/>
    <property type="match status" value="2"/>
</dbReference>
<dbReference type="AlphaFoldDB" id="A0A1A6H041"/>